<feature type="domain" description="DUF218" evidence="1">
    <location>
        <begin position="42"/>
        <end position="178"/>
    </location>
</feature>
<evidence type="ECO:0000259" key="1">
    <source>
        <dbReference type="Pfam" id="PF02698"/>
    </source>
</evidence>
<reference evidence="5" key="2">
    <citation type="submission" date="2017-03" db="EMBL/GenBank/DDBJ databases">
        <title>Bacillus sp. V-88(T) DSM27956, whole genome shotgun sequencing project.</title>
        <authorList>
            <person name="Dastager S.G."/>
            <person name="Neurgaonkar P.S."/>
            <person name="Dharne M.S."/>
        </authorList>
    </citation>
    <scope>NUCLEOTIDE SEQUENCE [LARGE SCALE GENOMIC DNA]</scope>
    <source>
        <strain evidence="5">DSM 25145</strain>
    </source>
</reference>
<dbReference type="Proteomes" id="UP000215545">
    <property type="component" value="Unassembled WGS sequence"/>
</dbReference>
<dbReference type="InterPro" id="IPR014729">
    <property type="entry name" value="Rossmann-like_a/b/a_fold"/>
</dbReference>
<dbReference type="STRING" id="1017273.SAMN05443094_102263"/>
<protein>
    <submittedName>
        <fullName evidence="3">DUF218 domain-containing protein</fullName>
    </submittedName>
</protein>
<dbReference type="Proteomes" id="UP000186385">
    <property type="component" value="Unassembled WGS sequence"/>
</dbReference>
<sequence>MTIRKKGWLLAGFSLIGAGLLAAFLLNAGHVLMVQEQPKPSDAIVILSPGTERIEAGVQLWKNGYADDIILSRANTGTFTVSEAVALGVPAGQVIAEEQAYSTYTNATYTKELLERRGDSSVIIVTSDYHMRRTKFIFDKVFQDSGISLSYSATPSRYEWSAWWSDEESKRMLWKEYAKLAGYYVLY</sequence>
<reference evidence="2" key="3">
    <citation type="submission" date="2017-03" db="EMBL/GenBank/DDBJ databases">
        <authorList>
            <person name="Dastager S.G."/>
            <person name="Neurgaonkar P.S."/>
            <person name="Dharne M.S."/>
        </authorList>
    </citation>
    <scope>NUCLEOTIDE SEQUENCE</scope>
    <source>
        <strain evidence="2">DSM 25145</strain>
    </source>
</reference>
<organism evidence="3 4">
    <name type="scientific">Domibacillus enclensis</name>
    <dbReference type="NCBI Taxonomy" id="1017273"/>
    <lineage>
        <taxon>Bacteria</taxon>
        <taxon>Bacillati</taxon>
        <taxon>Bacillota</taxon>
        <taxon>Bacilli</taxon>
        <taxon>Bacillales</taxon>
        <taxon>Bacillaceae</taxon>
        <taxon>Domibacillus</taxon>
    </lineage>
</organism>
<dbReference type="InterPro" id="IPR003848">
    <property type="entry name" value="DUF218"/>
</dbReference>
<dbReference type="InterPro" id="IPR051599">
    <property type="entry name" value="Cell_Envelope_Assoc"/>
</dbReference>
<dbReference type="PANTHER" id="PTHR30336:SF20">
    <property type="entry name" value="DUF218 DOMAIN-CONTAINING PROTEIN"/>
    <property type="match status" value="1"/>
</dbReference>
<proteinExistence type="predicted"/>
<dbReference type="GO" id="GO:0005886">
    <property type="term" value="C:plasma membrane"/>
    <property type="evidence" value="ECO:0007669"/>
    <property type="project" value="TreeGrafter"/>
</dbReference>
<keyword evidence="5" id="KW-1185">Reference proteome</keyword>
<dbReference type="EMBL" id="FTLX01000002">
    <property type="protein sequence ID" value="SIQ34196.1"/>
    <property type="molecule type" value="Genomic_DNA"/>
</dbReference>
<dbReference type="CDD" id="cd06259">
    <property type="entry name" value="YdcF-like"/>
    <property type="match status" value="1"/>
</dbReference>
<evidence type="ECO:0000313" key="5">
    <source>
        <dbReference type="Proteomes" id="UP000215545"/>
    </source>
</evidence>
<dbReference type="AlphaFoldDB" id="A0A1N6RZS5"/>
<name>A0A1N6RZS5_9BACI</name>
<dbReference type="EMBL" id="MWSK01000002">
    <property type="protein sequence ID" value="OXS79178.1"/>
    <property type="molecule type" value="Genomic_DNA"/>
</dbReference>
<gene>
    <name evidence="2" type="ORF">B1B05_05235</name>
    <name evidence="3" type="ORF">SAMN05443094_102263</name>
</gene>
<reference evidence="3 4" key="1">
    <citation type="submission" date="2017-01" db="EMBL/GenBank/DDBJ databases">
        <authorList>
            <person name="Mah S.A."/>
            <person name="Swanson W.J."/>
            <person name="Moy G.W."/>
            <person name="Vacquier V.D."/>
        </authorList>
    </citation>
    <scope>NUCLEOTIDE SEQUENCE [LARGE SCALE GENOMIC DNA]</scope>
    <source>
        <strain evidence="3 4">NIO-1016</strain>
    </source>
</reference>
<dbReference type="PANTHER" id="PTHR30336">
    <property type="entry name" value="INNER MEMBRANE PROTEIN, PROBABLE PERMEASE"/>
    <property type="match status" value="1"/>
</dbReference>
<dbReference type="RefSeq" id="WP_052698317.1">
    <property type="nucleotide sequence ID" value="NZ_FTLX01000002.1"/>
</dbReference>
<dbReference type="Pfam" id="PF02698">
    <property type="entry name" value="DUF218"/>
    <property type="match status" value="1"/>
</dbReference>
<dbReference type="Gene3D" id="3.40.50.620">
    <property type="entry name" value="HUPs"/>
    <property type="match status" value="1"/>
</dbReference>
<dbReference type="OrthoDB" id="9782395at2"/>
<evidence type="ECO:0000313" key="4">
    <source>
        <dbReference type="Proteomes" id="UP000186385"/>
    </source>
</evidence>
<evidence type="ECO:0000313" key="3">
    <source>
        <dbReference type="EMBL" id="SIQ34196.1"/>
    </source>
</evidence>
<accession>A0A1N6RZS5</accession>
<evidence type="ECO:0000313" key="2">
    <source>
        <dbReference type="EMBL" id="OXS79178.1"/>
    </source>
</evidence>